<dbReference type="Pfam" id="PF00268">
    <property type="entry name" value="Ribonuc_red_sm"/>
    <property type="match status" value="1"/>
</dbReference>
<accession>A0A8J3N3J9</accession>
<dbReference type="GO" id="GO:0009263">
    <property type="term" value="P:deoxyribonucleotide biosynthetic process"/>
    <property type="evidence" value="ECO:0007669"/>
    <property type="project" value="InterPro"/>
</dbReference>
<dbReference type="InterPro" id="IPR012348">
    <property type="entry name" value="RNR-like"/>
</dbReference>
<comment type="cofactor">
    <cofactor evidence="1">
        <name>Fe cation</name>
        <dbReference type="ChEBI" id="CHEBI:24875"/>
    </cofactor>
</comment>
<sequence length="313" mass="35701">MSLEISPETASLNQLQQTPVDRVLNIIDEGLVHLPTYRELYYRWERQQWSAQEIDFSTDRAQWDAMSAEERETRIYGLSAFFKGEECVTNTLAPYVTAMPDDEKRIFLTTQLVDEARHTVFFARFFNEALGMDEGRLENTLDVVEKNLNDELRYILIESLAEVGERIRQEPGNMAHLVEGVTLYHVVVEGMMALAGQRNILEVYREQNIFPAFRGGFTAVARDESRHVIFGVKFLREMIQSDRTNADVIYGALNKYAPTALEAITPAQQGIENMLARGEDPWVSPRYAVESLQKKLKVIGLSLPLPTVPPPPF</sequence>
<comment type="caution">
    <text evidence="2">The sequence shown here is derived from an EMBL/GenBank/DDBJ whole genome shotgun (WGS) entry which is preliminary data.</text>
</comment>
<reference evidence="2" key="1">
    <citation type="submission" date="2020-10" db="EMBL/GenBank/DDBJ databases">
        <title>Taxonomic study of unclassified bacteria belonging to the class Ktedonobacteria.</title>
        <authorList>
            <person name="Yabe S."/>
            <person name="Wang C.M."/>
            <person name="Zheng Y."/>
            <person name="Sakai Y."/>
            <person name="Cavaletti L."/>
            <person name="Monciardini P."/>
            <person name="Donadio S."/>
        </authorList>
    </citation>
    <scope>NUCLEOTIDE SEQUENCE</scope>
    <source>
        <strain evidence="2">ID150040</strain>
    </source>
</reference>
<dbReference type="InterPro" id="IPR000358">
    <property type="entry name" value="RNR_small_fam"/>
</dbReference>
<gene>
    <name evidence="2" type="ORF">KSF_032600</name>
</gene>
<evidence type="ECO:0000256" key="1">
    <source>
        <dbReference type="ARBA" id="ARBA00001962"/>
    </source>
</evidence>
<name>A0A8J3N3J9_9CHLR</name>
<dbReference type="SUPFAM" id="SSF47240">
    <property type="entry name" value="Ferritin-like"/>
    <property type="match status" value="1"/>
</dbReference>
<evidence type="ECO:0000313" key="2">
    <source>
        <dbReference type="EMBL" id="GHO93212.1"/>
    </source>
</evidence>
<dbReference type="InterPro" id="IPR009078">
    <property type="entry name" value="Ferritin-like_SF"/>
</dbReference>
<protein>
    <submittedName>
        <fullName evidence="2">Uncharacterized protein</fullName>
    </submittedName>
</protein>
<keyword evidence="3" id="KW-1185">Reference proteome</keyword>
<dbReference type="EMBL" id="BNJK01000001">
    <property type="protein sequence ID" value="GHO93212.1"/>
    <property type="molecule type" value="Genomic_DNA"/>
</dbReference>
<dbReference type="GO" id="GO:0016491">
    <property type="term" value="F:oxidoreductase activity"/>
    <property type="evidence" value="ECO:0007669"/>
    <property type="project" value="InterPro"/>
</dbReference>
<evidence type="ECO:0000313" key="3">
    <source>
        <dbReference type="Proteomes" id="UP000597444"/>
    </source>
</evidence>
<dbReference type="AlphaFoldDB" id="A0A8J3N3J9"/>
<proteinExistence type="predicted"/>
<dbReference type="Proteomes" id="UP000597444">
    <property type="component" value="Unassembled WGS sequence"/>
</dbReference>
<dbReference type="RefSeq" id="WP_220204005.1">
    <property type="nucleotide sequence ID" value="NZ_BNJK01000001.1"/>
</dbReference>
<dbReference type="Gene3D" id="1.10.620.20">
    <property type="entry name" value="Ribonucleotide Reductase, subunit A"/>
    <property type="match status" value="1"/>
</dbReference>
<organism evidence="2 3">
    <name type="scientific">Reticulibacter mediterranei</name>
    <dbReference type="NCBI Taxonomy" id="2778369"/>
    <lineage>
        <taxon>Bacteria</taxon>
        <taxon>Bacillati</taxon>
        <taxon>Chloroflexota</taxon>
        <taxon>Ktedonobacteria</taxon>
        <taxon>Ktedonobacterales</taxon>
        <taxon>Reticulibacteraceae</taxon>
        <taxon>Reticulibacter</taxon>
    </lineage>
</organism>